<evidence type="ECO:0000313" key="4">
    <source>
        <dbReference type="Proteomes" id="UP000034182"/>
    </source>
</evidence>
<dbReference type="Pfam" id="PF25484">
    <property type="entry name" value="DUF7907"/>
    <property type="match status" value="1"/>
</dbReference>
<protein>
    <recommendedName>
        <fullName evidence="2">DUF7907 domain-containing protein</fullName>
    </recommendedName>
</protein>
<comment type="caution">
    <text evidence="3">The sequence shown here is derived from an EMBL/GenBank/DDBJ whole genome shotgun (WGS) entry which is preliminary data.</text>
</comment>
<sequence length="228" mass="24837">MGISIIVTLSLGLLATLPATTVADSSSSQYYRLRAKVTGPKNDKTPDIDGWAIEVQRLGITTRIPPDDMWGVLYNETFSPSRGGDIFYTQSTANASYVRTDAPNNSGEVTPFGWYIPGGYALSSDQMIATRSLGANVPETVLDVAAGDGVPYLEKPGFDATFVACKEVYREWAVVYWTDVARFGTDDIYNQDWRNCTEIELIPECTTGGPEYEGLQDTACVTDIGTVL</sequence>
<accession>A0A0G2GP20</accession>
<dbReference type="AlphaFoldDB" id="A0A0G2GP20"/>
<proteinExistence type="predicted"/>
<feature type="domain" description="DUF7907" evidence="2">
    <location>
        <begin position="28"/>
        <end position="205"/>
    </location>
</feature>
<dbReference type="EMBL" id="LAQI01000124">
    <property type="protein sequence ID" value="KKY18575.1"/>
    <property type="molecule type" value="Genomic_DNA"/>
</dbReference>
<evidence type="ECO:0000313" key="3">
    <source>
        <dbReference type="EMBL" id="KKY18575.1"/>
    </source>
</evidence>
<name>A0A0G2GP20_9PEZI</name>
<feature type="chain" id="PRO_5002544960" description="DUF7907 domain-containing protein" evidence="1">
    <location>
        <begin position="24"/>
        <end position="228"/>
    </location>
</feature>
<dbReference type="InterPro" id="IPR057229">
    <property type="entry name" value="DUF7907"/>
</dbReference>
<keyword evidence="1" id="KW-0732">Signal</keyword>
<dbReference type="Proteomes" id="UP000034182">
    <property type="component" value="Unassembled WGS sequence"/>
</dbReference>
<reference evidence="3 4" key="1">
    <citation type="submission" date="2015-03" db="EMBL/GenBank/DDBJ databases">
        <authorList>
            <person name="Morales-Cruz A."/>
            <person name="Amrine K.C."/>
            <person name="Cantu D."/>
        </authorList>
    </citation>
    <scope>NUCLEOTIDE SEQUENCE [LARGE SCALE GENOMIC DNA]</scope>
    <source>
        <strain evidence="3">DS831</strain>
    </source>
</reference>
<evidence type="ECO:0000256" key="1">
    <source>
        <dbReference type="SAM" id="SignalP"/>
    </source>
</evidence>
<reference evidence="3 4" key="2">
    <citation type="submission" date="2015-05" db="EMBL/GenBank/DDBJ databases">
        <title>Distinctive expansion of gene families associated with plant cell wall degradation and secondary metabolism in the genomes of grapevine trunk pathogens.</title>
        <authorList>
            <person name="Lawrence D.P."/>
            <person name="Travadon R."/>
            <person name="Rolshausen P.E."/>
            <person name="Baumgartner K."/>
        </authorList>
    </citation>
    <scope>NUCLEOTIDE SEQUENCE [LARGE SCALE GENOMIC DNA]</scope>
    <source>
        <strain evidence="3">DS831</strain>
    </source>
</reference>
<evidence type="ECO:0000259" key="2">
    <source>
        <dbReference type="Pfam" id="PF25484"/>
    </source>
</evidence>
<organism evidence="3 4">
    <name type="scientific">Diplodia seriata</name>
    <dbReference type="NCBI Taxonomy" id="420778"/>
    <lineage>
        <taxon>Eukaryota</taxon>
        <taxon>Fungi</taxon>
        <taxon>Dikarya</taxon>
        <taxon>Ascomycota</taxon>
        <taxon>Pezizomycotina</taxon>
        <taxon>Dothideomycetes</taxon>
        <taxon>Dothideomycetes incertae sedis</taxon>
        <taxon>Botryosphaeriales</taxon>
        <taxon>Botryosphaeriaceae</taxon>
        <taxon>Diplodia</taxon>
    </lineage>
</organism>
<gene>
    <name evidence="3" type="ORF">UCDDS831_g05855</name>
</gene>
<feature type="signal peptide" evidence="1">
    <location>
        <begin position="1"/>
        <end position="23"/>
    </location>
</feature>